<accession>A0AA96S112</accession>
<name>A0AA96S112_OPIVI</name>
<protein>
    <submittedName>
        <fullName evidence="2">Cystatin 4</fullName>
    </submittedName>
</protein>
<evidence type="ECO:0000256" key="1">
    <source>
        <dbReference type="SAM" id="SignalP"/>
    </source>
</evidence>
<proteinExistence type="evidence at transcript level"/>
<dbReference type="Gene3D" id="3.10.450.10">
    <property type="match status" value="1"/>
</dbReference>
<dbReference type="InterPro" id="IPR046350">
    <property type="entry name" value="Cystatin_sf"/>
</dbReference>
<dbReference type="AlphaFoldDB" id="A0AA96S112"/>
<feature type="signal peptide" evidence="1">
    <location>
        <begin position="1"/>
        <end position="19"/>
    </location>
</feature>
<organism evidence="2">
    <name type="scientific">Opisthorchis viverrini</name>
    <name type="common">Southeast Asian liver fluke</name>
    <dbReference type="NCBI Taxonomy" id="6198"/>
    <lineage>
        <taxon>Eukaryota</taxon>
        <taxon>Metazoa</taxon>
        <taxon>Spiralia</taxon>
        <taxon>Lophotrochozoa</taxon>
        <taxon>Platyhelminthes</taxon>
        <taxon>Trematoda</taxon>
        <taxon>Digenea</taxon>
        <taxon>Opisthorchiida</taxon>
        <taxon>Opisthorchiata</taxon>
        <taxon>Opisthorchiidae</taxon>
        <taxon>Opisthorchis</taxon>
    </lineage>
</organism>
<evidence type="ECO:0000313" key="2">
    <source>
        <dbReference type="EMBL" id="WNS56876.1"/>
    </source>
</evidence>
<reference evidence="2" key="2">
    <citation type="submission" date="2023-05" db="EMBL/GenBank/DDBJ databases">
        <authorList>
            <person name="Geadkaew-Krenc A."/>
            <person name="Grams R."/>
            <person name="Krenc D."/>
            <person name="Phadungsil W."/>
            <person name="Kosa N."/>
            <person name="Chaibangyang W."/>
        </authorList>
    </citation>
    <scope>NUCLEOTIDE SEQUENCE</scope>
</reference>
<dbReference type="SUPFAM" id="SSF54403">
    <property type="entry name" value="Cystatin/monellin"/>
    <property type="match status" value="1"/>
</dbReference>
<keyword evidence="1" id="KW-0732">Signal</keyword>
<sequence>MWISIPFLLACICLHNTHAYGVRTGGYSRPKCPTKDQQNMFSSVIQRHGGKYGLPESSKLKLLQVEVQAVMGKNFRGLVRMNGKGCYSVVIHQAIPQNQGQTGPRTIRSAEEVDCQQTITC</sequence>
<feature type="chain" id="PRO_5041713803" evidence="1">
    <location>
        <begin position="20"/>
        <end position="121"/>
    </location>
</feature>
<reference evidence="2" key="1">
    <citation type="journal article" date="2023" name="Pathogens">
        <title>Cystatins from the Human Liver Fluke Opisthorchis viverrini: Molecular Characterization and Functional Analysis.</title>
        <authorList>
            <person name="Geadkaew-Krenc A."/>
            <person name="Grams R."/>
            <person name="Siricoon S."/>
            <person name="Kosa N."/>
            <person name="Krenc D."/>
            <person name="Phadungsil W."/>
            <person name="Martviset P."/>
        </authorList>
    </citation>
    <scope>NUCLEOTIDE SEQUENCE</scope>
</reference>
<dbReference type="EMBL" id="OR047400">
    <property type="protein sequence ID" value="WNS56876.1"/>
    <property type="molecule type" value="mRNA"/>
</dbReference>